<dbReference type="AlphaFoldDB" id="A0AAN6VLR5"/>
<comment type="caution">
    <text evidence="1">The sequence shown here is derived from an EMBL/GenBank/DDBJ whole genome shotgun (WGS) entry which is preliminary data.</text>
</comment>
<reference evidence="1" key="2">
    <citation type="submission" date="2023-05" db="EMBL/GenBank/DDBJ databases">
        <authorList>
            <consortium name="Lawrence Berkeley National Laboratory"/>
            <person name="Steindorff A."/>
            <person name="Hensen N."/>
            <person name="Bonometti L."/>
            <person name="Westerberg I."/>
            <person name="Brannstrom I.O."/>
            <person name="Guillou S."/>
            <person name="Cros-Aarteil S."/>
            <person name="Calhoun S."/>
            <person name="Haridas S."/>
            <person name="Kuo A."/>
            <person name="Mondo S."/>
            <person name="Pangilinan J."/>
            <person name="Riley R."/>
            <person name="Labutti K."/>
            <person name="Andreopoulos B."/>
            <person name="Lipzen A."/>
            <person name="Chen C."/>
            <person name="Yanf M."/>
            <person name="Daum C."/>
            <person name="Ng V."/>
            <person name="Clum A."/>
            <person name="Ohm R."/>
            <person name="Martin F."/>
            <person name="Silar P."/>
            <person name="Natvig D."/>
            <person name="Lalanne C."/>
            <person name="Gautier V."/>
            <person name="Ament-Velasquez S.L."/>
            <person name="Kruys A."/>
            <person name="Hutchinson M.I."/>
            <person name="Powell A.J."/>
            <person name="Barry K."/>
            <person name="Miller A.N."/>
            <person name="Grigoriev I.V."/>
            <person name="Debuchy R."/>
            <person name="Gladieux P."/>
            <person name="Thoren M.H."/>
            <person name="Johannesson H."/>
        </authorList>
    </citation>
    <scope>NUCLEOTIDE SEQUENCE</scope>
    <source>
        <strain evidence="1">CBS 538.74</strain>
    </source>
</reference>
<reference evidence="1" key="1">
    <citation type="journal article" date="2023" name="Mol. Phylogenet. Evol.">
        <title>Genome-scale phylogeny and comparative genomics of the fungal order Sordariales.</title>
        <authorList>
            <person name="Hensen N."/>
            <person name="Bonometti L."/>
            <person name="Westerberg I."/>
            <person name="Brannstrom I.O."/>
            <person name="Guillou S."/>
            <person name="Cros-Aarteil S."/>
            <person name="Calhoun S."/>
            <person name="Haridas S."/>
            <person name="Kuo A."/>
            <person name="Mondo S."/>
            <person name="Pangilinan J."/>
            <person name="Riley R."/>
            <person name="LaButti K."/>
            <person name="Andreopoulos B."/>
            <person name="Lipzen A."/>
            <person name="Chen C."/>
            <person name="Yan M."/>
            <person name="Daum C."/>
            <person name="Ng V."/>
            <person name="Clum A."/>
            <person name="Steindorff A."/>
            <person name="Ohm R.A."/>
            <person name="Martin F."/>
            <person name="Silar P."/>
            <person name="Natvig D.O."/>
            <person name="Lalanne C."/>
            <person name="Gautier V."/>
            <person name="Ament-Velasquez S.L."/>
            <person name="Kruys A."/>
            <person name="Hutchinson M.I."/>
            <person name="Powell A.J."/>
            <person name="Barry K."/>
            <person name="Miller A.N."/>
            <person name="Grigoriev I.V."/>
            <person name="Debuchy R."/>
            <person name="Gladieux P."/>
            <person name="Hiltunen Thoren M."/>
            <person name="Johannesson H."/>
        </authorList>
    </citation>
    <scope>NUCLEOTIDE SEQUENCE</scope>
    <source>
        <strain evidence="1">CBS 538.74</strain>
    </source>
</reference>
<dbReference type="Proteomes" id="UP001302745">
    <property type="component" value="Unassembled WGS sequence"/>
</dbReference>
<evidence type="ECO:0000313" key="2">
    <source>
        <dbReference type="Proteomes" id="UP001302745"/>
    </source>
</evidence>
<accession>A0AAN6VLR5</accession>
<gene>
    <name evidence="1" type="ORF">C8A00DRAFT_33656</name>
</gene>
<keyword evidence="2" id="KW-1185">Reference proteome</keyword>
<proteinExistence type="predicted"/>
<dbReference type="EMBL" id="MU856936">
    <property type="protein sequence ID" value="KAK4153567.1"/>
    <property type="molecule type" value="Genomic_DNA"/>
</dbReference>
<protein>
    <submittedName>
        <fullName evidence="1">Uncharacterized protein</fullName>
    </submittedName>
</protein>
<sequence>MESIPAMTFWPAGPEPNPPGLTGPGDLHRWEGAVRLALKRHQPSLTALVDSDEVDLARLAAICPEEYLRLTEAAFRIVAGGLQAHLPRLASGPGGFLLTFGPDGVAVRGPDQTPKALYDCVVRSFAPKPSKLLTELRTMKCTGPVHEFVSRAQWLRFRLRAAAAPEVPDSDMRDFICRGMLRTAPKAWFARMRMAPTYAALLAIIWEMIAAGQGDLTPPPSPPLSLPFPLGTYYV</sequence>
<name>A0AAN6VLR5_9PEZI</name>
<evidence type="ECO:0000313" key="1">
    <source>
        <dbReference type="EMBL" id="KAK4153567.1"/>
    </source>
</evidence>
<organism evidence="1 2">
    <name type="scientific">Chaetomidium leptoderma</name>
    <dbReference type="NCBI Taxonomy" id="669021"/>
    <lineage>
        <taxon>Eukaryota</taxon>
        <taxon>Fungi</taxon>
        <taxon>Dikarya</taxon>
        <taxon>Ascomycota</taxon>
        <taxon>Pezizomycotina</taxon>
        <taxon>Sordariomycetes</taxon>
        <taxon>Sordariomycetidae</taxon>
        <taxon>Sordariales</taxon>
        <taxon>Chaetomiaceae</taxon>
        <taxon>Chaetomidium</taxon>
    </lineage>
</organism>